<dbReference type="RefSeq" id="WP_306038211.1">
    <property type="nucleotide sequence ID" value="NZ_CP132302.1"/>
</dbReference>
<name>A0AA50CM58_9HYPH</name>
<keyword evidence="2" id="KW-1185">Reference proteome</keyword>
<dbReference type="EMBL" id="CP132302">
    <property type="protein sequence ID" value="WLR98543.1"/>
    <property type="molecule type" value="Genomic_DNA"/>
</dbReference>
<proteinExistence type="predicted"/>
<accession>A0AA50CM58</accession>
<sequence length="333" mass="37521">MNDPKKHHFLPVFYLMSWTSANGKLVEFSTPFDEEVKPRRTHPSGTGYIDKLYAIEGLPGEISYAVFCLKKSPVDSKAATALKELMSGRVASSQVRAAWSHFIMTLLMRMPVEIQIIKEIVKKIETTASDSLLNFVIRHSPSEFHAEAKKAFDEIKSSIISRSIDHITKIMSAKDIVDRISNMEWDVIDLSASPHELLTSDRPILVEKNDKMSGHTVIALPIAPSKIFVAATNHSLVNELRNTNPKKIVHAANKDIVSRANRLVYGKTDSQLPFIRKHFGRDRSPSFIEDNALKTSQSADDIALHFSSIYDSEMKKTFEDALKIRRMQNVTSL</sequence>
<evidence type="ECO:0000313" key="2">
    <source>
        <dbReference type="Proteomes" id="UP001234585"/>
    </source>
</evidence>
<dbReference type="InterPro" id="IPR025332">
    <property type="entry name" value="DUF4238"/>
</dbReference>
<reference evidence="1 2" key="1">
    <citation type="submission" date="2023-08" db="EMBL/GenBank/DDBJ databases">
        <title>Pathogen: clinical or host-associated sample.</title>
        <authorList>
            <person name="Hergert J."/>
            <person name="Casey R."/>
            <person name="Wagner J."/>
            <person name="Young E.L."/>
            <person name="Oakeson K.F."/>
        </authorList>
    </citation>
    <scope>NUCLEOTIDE SEQUENCE [LARGE SCALE GENOMIC DNA]</scope>
    <source>
        <strain evidence="1 2">1760953</strain>
    </source>
</reference>
<gene>
    <name evidence="1" type="ORF">Q9313_05785</name>
</gene>
<protein>
    <submittedName>
        <fullName evidence="1">DUF4238 domain-containing protein</fullName>
    </submittedName>
</protein>
<dbReference type="Proteomes" id="UP001234585">
    <property type="component" value="Chromosome"/>
</dbReference>
<organism evidence="1 2">
    <name type="scientific">Shinella sumterensis</name>
    <dbReference type="NCBI Taxonomy" id="1967501"/>
    <lineage>
        <taxon>Bacteria</taxon>
        <taxon>Pseudomonadati</taxon>
        <taxon>Pseudomonadota</taxon>
        <taxon>Alphaproteobacteria</taxon>
        <taxon>Hyphomicrobiales</taxon>
        <taxon>Rhizobiaceae</taxon>
        <taxon>Shinella</taxon>
    </lineage>
</organism>
<dbReference type="AlphaFoldDB" id="A0AA50CM58"/>
<dbReference type="Pfam" id="PF14022">
    <property type="entry name" value="DUF4238"/>
    <property type="match status" value="1"/>
</dbReference>
<evidence type="ECO:0000313" key="1">
    <source>
        <dbReference type="EMBL" id="WLR98543.1"/>
    </source>
</evidence>